<dbReference type="InterPro" id="IPR013105">
    <property type="entry name" value="TPR_2"/>
</dbReference>
<feature type="coiled-coil region" evidence="4">
    <location>
        <begin position="342"/>
        <end position="369"/>
    </location>
</feature>
<evidence type="ECO:0000256" key="3">
    <source>
        <dbReference type="PROSITE-ProRule" id="PRU00339"/>
    </source>
</evidence>
<dbReference type="Pfam" id="PF07719">
    <property type="entry name" value="TPR_2"/>
    <property type="match status" value="2"/>
</dbReference>
<feature type="repeat" description="TPR" evidence="3">
    <location>
        <begin position="591"/>
        <end position="624"/>
    </location>
</feature>
<evidence type="ECO:0000256" key="4">
    <source>
        <dbReference type="SAM" id="Coils"/>
    </source>
</evidence>
<evidence type="ECO:0000313" key="6">
    <source>
        <dbReference type="Proteomes" id="UP000000268"/>
    </source>
</evidence>
<name>B0C5P9_ACAM1</name>
<feature type="repeat" description="TPR" evidence="3">
    <location>
        <begin position="383"/>
        <end position="416"/>
    </location>
</feature>
<feature type="repeat" description="TPR" evidence="3">
    <location>
        <begin position="150"/>
        <end position="183"/>
    </location>
</feature>
<dbReference type="Gene3D" id="1.25.40.10">
    <property type="entry name" value="Tetratricopeptide repeat domain"/>
    <property type="match status" value="5"/>
</dbReference>
<reference evidence="5 6" key="1">
    <citation type="journal article" date="2008" name="Proc. Natl. Acad. Sci. U.S.A.">
        <title>Niche adaptation and genome expansion in the chlorophyll d-producing cyanobacterium Acaryochloris marina.</title>
        <authorList>
            <person name="Swingley W.D."/>
            <person name="Chen M."/>
            <person name="Cheung P.C."/>
            <person name="Conrad A.L."/>
            <person name="Dejesa L.C."/>
            <person name="Hao J."/>
            <person name="Honchak B.M."/>
            <person name="Karbach L.E."/>
            <person name="Kurdoglu A."/>
            <person name="Lahiri S."/>
            <person name="Mastrian S.D."/>
            <person name="Miyashita H."/>
            <person name="Page L."/>
            <person name="Ramakrishna P."/>
            <person name="Satoh S."/>
            <person name="Sattley W.M."/>
            <person name="Shimada Y."/>
            <person name="Taylor H.L."/>
            <person name="Tomo T."/>
            <person name="Tsuchiya T."/>
            <person name="Wang Z.T."/>
            <person name="Raymond J."/>
            <person name="Mimuro M."/>
            <person name="Blankenship R.E."/>
            <person name="Touchman J.W."/>
        </authorList>
    </citation>
    <scope>NUCLEOTIDE SEQUENCE [LARGE SCALE GENOMIC DNA]</scope>
    <source>
        <strain evidence="6">MBIC 11017</strain>
    </source>
</reference>
<keyword evidence="1" id="KW-0677">Repeat</keyword>
<evidence type="ECO:0000256" key="1">
    <source>
        <dbReference type="ARBA" id="ARBA00022737"/>
    </source>
</evidence>
<dbReference type="AlphaFoldDB" id="B0C5P9"/>
<dbReference type="HOGENOM" id="CLU_415994_0_0_3"/>
<dbReference type="EMBL" id="CP000828">
    <property type="protein sequence ID" value="ABW28770.1"/>
    <property type="molecule type" value="Genomic_DNA"/>
</dbReference>
<dbReference type="Pfam" id="PF13181">
    <property type="entry name" value="TPR_8"/>
    <property type="match status" value="1"/>
</dbReference>
<dbReference type="RefSeq" id="WP_012164145.1">
    <property type="nucleotide sequence ID" value="NC_009925.1"/>
</dbReference>
<organism evidence="5 6">
    <name type="scientific">Acaryochloris marina (strain MBIC 11017)</name>
    <dbReference type="NCBI Taxonomy" id="329726"/>
    <lineage>
        <taxon>Bacteria</taxon>
        <taxon>Bacillati</taxon>
        <taxon>Cyanobacteriota</taxon>
        <taxon>Cyanophyceae</taxon>
        <taxon>Acaryochloridales</taxon>
        <taxon>Acaryochloridaceae</taxon>
        <taxon>Acaryochloris</taxon>
    </lineage>
</organism>
<dbReference type="eggNOG" id="COG0457">
    <property type="taxonomic scope" value="Bacteria"/>
</dbReference>
<evidence type="ECO:0000256" key="2">
    <source>
        <dbReference type="ARBA" id="ARBA00022803"/>
    </source>
</evidence>
<dbReference type="Proteomes" id="UP000000268">
    <property type="component" value="Chromosome"/>
</dbReference>
<sequence>MKKKTALSLACLGVLSIGLLYRHHLISTHPSPAQPVAETAKNSGEQDNPVERLLARTQQTQVWEQALKLNPKDAEAHHQLGLVLVAENQVDQAISHYQQAIALNPPNVSRIYQSWGKALVKQNKTEDAISTFRQGIMKSYPEAPKGMQEAEVHFRLGLALETEGRLSEAIKAYRQAITEKPDWKIYEYLGNALVKHDQLDEALTAFRHTWFKSKSNSGFSHRLLGDALVRANRVDEALAAYRTGVKTDSQYLNHKENEAYAYQKLAFSLNSLNRIEPAKSAFRKSLELTDPIGPRPIALGFIQFLVDHNQVEEAKAISRQYLQSEGPFQKIYVKHLLEQAKKHIQANQLAKAESNCQQAKELLTDLQVQSSPWHKEEQDRNLANTWSCLGQVQFKKGQVKVALTSFQQEYQLNKYANRDIAKTLVKLQRPREALDILRQNSNKEVHAYTQLGRLLLANQQPTLAAQYCRQGLAIDAQNSAAHHCLATATDNPTDITAASQFFQQQSQAIPPQVIQAAYRANRVGNDAMTYTIHKDAIGANPIDVKRAQEISPNLADLYVYQSWGDVLVLQEKPKETIEAYHQTLRLLPETAPTHTSLGKVLMQQQQYGGAIAAYRRAIQLYPYEAQSYVNLSKALQTVGQTETADLALQQAVQLGWHETDSVKGQ</sequence>
<protein>
    <submittedName>
        <fullName evidence="5">Tetratricopeptide repeat-containing protein, putative</fullName>
    </submittedName>
</protein>
<feature type="repeat" description="TPR" evidence="3">
    <location>
        <begin position="74"/>
        <end position="107"/>
    </location>
</feature>
<dbReference type="InterPro" id="IPR019734">
    <property type="entry name" value="TPR_rpt"/>
</dbReference>
<keyword evidence="6" id="KW-1185">Reference proteome</keyword>
<dbReference type="PANTHER" id="PTHR12558:SF13">
    <property type="entry name" value="CELL DIVISION CYCLE PROTEIN 27 HOMOLOG"/>
    <property type="match status" value="1"/>
</dbReference>
<dbReference type="PROSITE" id="PS50293">
    <property type="entry name" value="TPR_REGION"/>
    <property type="match status" value="2"/>
</dbReference>
<proteinExistence type="predicted"/>
<dbReference type="KEGG" id="amr:AM1_3783"/>
<keyword evidence="2 3" id="KW-0802">TPR repeat</keyword>
<dbReference type="PANTHER" id="PTHR12558">
    <property type="entry name" value="CELL DIVISION CYCLE 16,23,27"/>
    <property type="match status" value="1"/>
</dbReference>
<dbReference type="InterPro" id="IPR011990">
    <property type="entry name" value="TPR-like_helical_dom_sf"/>
</dbReference>
<dbReference type="PROSITE" id="PS50005">
    <property type="entry name" value="TPR"/>
    <property type="match status" value="4"/>
</dbReference>
<gene>
    <name evidence="5" type="ordered locus">AM1_3783</name>
</gene>
<keyword evidence="4" id="KW-0175">Coiled coil</keyword>
<evidence type="ECO:0000313" key="5">
    <source>
        <dbReference type="EMBL" id="ABW28770.1"/>
    </source>
</evidence>
<dbReference type="Pfam" id="PF13432">
    <property type="entry name" value="TPR_16"/>
    <property type="match status" value="3"/>
</dbReference>
<dbReference type="SUPFAM" id="SSF48452">
    <property type="entry name" value="TPR-like"/>
    <property type="match status" value="2"/>
</dbReference>
<dbReference type="STRING" id="329726.AM1_3783"/>
<accession>B0C5P9</accession>
<dbReference type="SMART" id="SM00028">
    <property type="entry name" value="TPR"/>
    <property type="match status" value="10"/>
</dbReference>